<sequence>MASRVLSGKLGIVTGATRGIGAAIAQNLASKGCSLVLGYTSATSSKLARDLASDLREKYDIAAVPAQADIGSENGGNHVVAIAKEHFKASQDNGFQIDIVVNNAGIAELKPLGEINLDLFNRIYKPNVLGPIFLLQACLPYLPTDRSGRIVNVSSVGCALGLREQTVYAGSKGALEAMTRVWARELAERATVNSVNPGPVLSDIYKATPDDIKHLLGQWNQVSPLATVRSQDKAELQEWIKYGGRPALASEVAGVVAMLCTPDAAWTTGSLISANGGMRFSY</sequence>
<dbReference type="Pfam" id="PF00106">
    <property type="entry name" value="adh_short"/>
    <property type="match status" value="1"/>
</dbReference>
<dbReference type="GO" id="GO:0006633">
    <property type="term" value="P:fatty acid biosynthetic process"/>
    <property type="evidence" value="ECO:0007669"/>
    <property type="project" value="TreeGrafter"/>
</dbReference>
<keyword evidence="7" id="KW-1185">Reference proteome</keyword>
<dbReference type="Gene3D" id="3.40.50.720">
    <property type="entry name" value="NAD(P)-binding Rossmann-like Domain"/>
    <property type="match status" value="1"/>
</dbReference>
<comment type="similarity">
    <text evidence="1 4">Belongs to the short-chain dehydrogenases/reductases (SDR) family.</text>
</comment>
<dbReference type="InterPro" id="IPR020904">
    <property type="entry name" value="Sc_DH/Rdtase_CS"/>
</dbReference>
<dbReference type="GeneID" id="25327024"/>
<dbReference type="PRINTS" id="PR00081">
    <property type="entry name" value="GDHRDH"/>
</dbReference>
<evidence type="ECO:0000313" key="7">
    <source>
        <dbReference type="Proteomes" id="UP000054342"/>
    </source>
</evidence>
<dbReference type="SMART" id="SM00822">
    <property type="entry name" value="PKS_KR"/>
    <property type="match status" value="1"/>
</dbReference>
<proteinExistence type="inferred from homology"/>
<dbReference type="PANTHER" id="PTHR42760">
    <property type="entry name" value="SHORT-CHAIN DEHYDROGENASES/REDUCTASES FAMILY MEMBER"/>
    <property type="match status" value="1"/>
</dbReference>
<dbReference type="PROSITE" id="PS00061">
    <property type="entry name" value="ADH_SHORT"/>
    <property type="match status" value="1"/>
</dbReference>
<dbReference type="PANTHER" id="PTHR42760:SF111">
    <property type="entry name" value="3-OXOACYL-(ACYL-CARRIER-PROTEIN) REDUCTASE (AFU_ORTHOLOGUE AFUA_1G10100)"/>
    <property type="match status" value="1"/>
</dbReference>
<organism evidence="6 7">
    <name type="scientific">Exophiala xenobiotica</name>
    <dbReference type="NCBI Taxonomy" id="348802"/>
    <lineage>
        <taxon>Eukaryota</taxon>
        <taxon>Fungi</taxon>
        <taxon>Dikarya</taxon>
        <taxon>Ascomycota</taxon>
        <taxon>Pezizomycotina</taxon>
        <taxon>Eurotiomycetes</taxon>
        <taxon>Chaetothyriomycetidae</taxon>
        <taxon>Chaetothyriales</taxon>
        <taxon>Herpotrichiellaceae</taxon>
        <taxon>Exophiala</taxon>
    </lineage>
</organism>
<accession>A0A0D2D236</accession>
<feature type="domain" description="Ketoreductase" evidence="5">
    <location>
        <begin position="9"/>
        <end position="203"/>
    </location>
</feature>
<dbReference type="Proteomes" id="UP000054342">
    <property type="component" value="Unassembled WGS sequence"/>
</dbReference>
<dbReference type="STRING" id="348802.A0A0D2D236"/>
<evidence type="ECO:0000313" key="6">
    <source>
        <dbReference type="EMBL" id="KIW56457.1"/>
    </source>
</evidence>
<evidence type="ECO:0000256" key="3">
    <source>
        <dbReference type="ARBA" id="ARBA00023002"/>
    </source>
</evidence>
<dbReference type="AlphaFoldDB" id="A0A0D2D236"/>
<evidence type="ECO:0000256" key="1">
    <source>
        <dbReference type="ARBA" id="ARBA00006484"/>
    </source>
</evidence>
<dbReference type="EMBL" id="KN847319">
    <property type="protein sequence ID" value="KIW56457.1"/>
    <property type="molecule type" value="Genomic_DNA"/>
</dbReference>
<dbReference type="CDD" id="cd05233">
    <property type="entry name" value="SDR_c"/>
    <property type="match status" value="1"/>
</dbReference>
<dbReference type="SUPFAM" id="SSF51735">
    <property type="entry name" value="NAD(P)-binding Rossmann-fold domains"/>
    <property type="match status" value="1"/>
</dbReference>
<dbReference type="InterPro" id="IPR036291">
    <property type="entry name" value="NAD(P)-bd_dom_sf"/>
</dbReference>
<dbReference type="OrthoDB" id="47007at2759"/>
<dbReference type="InterPro" id="IPR057326">
    <property type="entry name" value="KR_dom"/>
</dbReference>
<keyword evidence="2" id="KW-0521">NADP</keyword>
<gene>
    <name evidence="6" type="ORF">PV05_05116</name>
</gene>
<keyword evidence="3" id="KW-0560">Oxidoreductase</keyword>
<evidence type="ECO:0000256" key="2">
    <source>
        <dbReference type="ARBA" id="ARBA00022857"/>
    </source>
</evidence>
<evidence type="ECO:0000259" key="5">
    <source>
        <dbReference type="SMART" id="SM00822"/>
    </source>
</evidence>
<dbReference type="HOGENOM" id="CLU_010194_1_3_1"/>
<reference evidence="6 7" key="1">
    <citation type="submission" date="2015-01" db="EMBL/GenBank/DDBJ databases">
        <title>The Genome Sequence of Exophiala xenobiotica CBS118157.</title>
        <authorList>
            <consortium name="The Broad Institute Genomics Platform"/>
            <person name="Cuomo C."/>
            <person name="de Hoog S."/>
            <person name="Gorbushina A."/>
            <person name="Stielow B."/>
            <person name="Teixiera M."/>
            <person name="Abouelleil A."/>
            <person name="Chapman S.B."/>
            <person name="Priest M."/>
            <person name="Young S.K."/>
            <person name="Wortman J."/>
            <person name="Nusbaum C."/>
            <person name="Birren B."/>
        </authorList>
    </citation>
    <scope>NUCLEOTIDE SEQUENCE [LARGE SCALE GENOMIC DNA]</scope>
    <source>
        <strain evidence="6 7">CBS 118157</strain>
    </source>
</reference>
<dbReference type="PRINTS" id="PR00080">
    <property type="entry name" value="SDRFAMILY"/>
</dbReference>
<protein>
    <recommendedName>
        <fullName evidence="5">Ketoreductase domain-containing protein</fullName>
    </recommendedName>
</protein>
<dbReference type="InterPro" id="IPR002347">
    <property type="entry name" value="SDR_fam"/>
</dbReference>
<evidence type="ECO:0000256" key="4">
    <source>
        <dbReference type="RuleBase" id="RU000363"/>
    </source>
</evidence>
<dbReference type="GO" id="GO:0016616">
    <property type="term" value="F:oxidoreductase activity, acting on the CH-OH group of donors, NAD or NADP as acceptor"/>
    <property type="evidence" value="ECO:0007669"/>
    <property type="project" value="UniProtKB-ARBA"/>
</dbReference>
<dbReference type="GO" id="GO:0048038">
    <property type="term" value="F:quinone binding"/>
    <property type="evidence" value="ECO:0007669"/>
    <property type="project" value="TreeGrafter"/>
</dbReference>
<dbReference type="FunFam" id="3.40.50.720:FF:000374">
    <property type="entry name" value="3-oxoacyl-(Acyl-carrier-protein) reductase"/>
    <property type="match status" value="1"/>
</dbReference>
<name>A0A0D2D236_9EURO</name>
<dbReference type="RefSeq" id="XP_013317041.1">
    <property type="nucleotide sequence ID" value="XM_013461587.1"/>
</dbReference>